<evidence type="ECO:0000256" key="1">
    <source>
        <dbReference type="SAM" id="Phobius"/>
    </source>
</evidence>
<keyword evidence="1" id="KW-0472">Membrane</keyword>
<organism evidence="2 3">
    <name type="scientific">Pinctada imbricata</name>
    <name type="common">Atlantic pearl-oyster</name>
    <name type="synonym">Pinctada martensii</name>
    <dbReference type="NCBI Taxonomy" id="66713"/>
    <lineage>
        <taxon>Eukaryota</taxon>
        <taxon>Metazoa</taxon>
        <taxon>Spiralia</taxon>
        <taxon>Lophotrochozoa</taxon>
        <taxon>Mollusca</taxon>
        <taxon>Bivalvia</taxon>
        <taxon>Autobranchia</taxon>
        <taxon>Pteriomorphia</taxon>
        <taxon>Pterioida</taxon>
        <taxon>Pterioidea</taxon>
        <taxon>Pteriidae</taxon>
        <taxon>Pinctada</taxon>
    </lineage>
</organism>
<protein>
    <submittedName>
        <fullName evidence="2">Uncharacterized protein</fullName>
    </submittedName>
</protein>
<sequence>MEDTDSGLPNVSELIQDADTSTNAGIRECRQVLVPSSALKATGKKPSPQWILSVTSVIFFFPLGILAVRSSIRTQRALSIGDNVIATESSKDILPFVASSYIIGFLIADCCYSDLFYGKVQCLIHSELRLRTYFNLRRTFNLVDADSQMLSICFDHLPSELKVTPK</sequence>
<name>A0AA89BXL4_PINIB</name>
<feature type="transmembrane region" description="Helical" evidence="1">
    <location>
        <begin position="50"/>
        <end position="68"/>
    </location>
</feature>
<evidence type="ECO:0000313" key="2">
    <source>
        <dbReference type="EMBL" id="KAK3094118.1"/>
    </source>
</evidence>
<keyword evidence="1" id="KW-0812">Transmembrane</keyword>
<comment type="caution">
    <text evidence="2">The sequence shown here is derived from an EMBL/GenBank/DDBJ whole genome shotgun (WGS) entry which is preliminary data.</text>
</comment>
<dbReference type="EMBL" id="VSWD01000009">
    <property type="protein sequence ID" value="KAK3094118.1"/>
    <property type="molecule type" value="Genomic_DNA"/>
</dbReference>
<keyword evidence="1" id="KW-1133">Transmembrane helix</keyword>
<reference evidence="2" key="1">
    <citation type="submission" date="2019-08" db="EMBL/GenBank/DDBJ databases">
        <title>The improved chromosome-level genome for the pearl oyster Pinctada fucata martensii using PacBio sequencing and Hi-C.</title>
        <authorList>
            <person name="Zheng Z."/>
        </authorList>
    </citation>
    <scope>NUCLEOTIDE SEQUENCE</scope>
    <source>
        <strain evidence="2">ZZ-2019</strain>
        <tissue evidence="2">Adductor muscle</tissue>
    </source>
</reference>
<gene>
    <name evidence="2" type="ORF">FSP39_024319</name>
</gene>
<accession>A0AA89BXL4</accession>
<dbReference type="AlphaFoldDB" id="A0AA89BXL4"/>
<evidence type="ECO:0000313" key="3">
    <source>
        <dbReference type="Proteomes" id="UP001186944"/>
    </source>
</evidence>
<proteinExistence type="predicted"/>
<keyword evidence="3" id="KW-1185">Reference proteome</keyword>
<dbReference type="Proteomes" id="UP001186944">
    <property type="component" value="Unassembled WGS sequence"/>
</dbReference>